<proteinExistence type="predicted"/>
<protein>
    <submittedName>
        <fullName evidence="2">DUF983 domain-containing protein</fullName>
    </submittedName>
</protein>
<evidence type="ECO:0000256" key="1">
    <source>
        <dbReference type="SAM" id="Phobius"/>
    </source>
</evidence>
<sequence>MTRTDNHNDAETGLNNLRPVSPYKAGFSCVCPNCGKGPLYKNLLDLKDRCDVCDFDLSSADAGDGAQVFAILILGAICAILGFFLYALNLPDWAIVLTLFWVIMVGTIWMLRVFKATLVALQFFHDAHEGSINSEDDS</sequence>
<dbReference type="InterPro" id="IPR009325">
    <property type="entry name" value="DUF983"/>
</dbReference>
<gene>
    <name evidence="2" type="ORF">ACFOKA_16320</name>
</gene>
<organism evidence="2 3">
    <name type="scientific">Kordiimonas pumila</name>
    <dbReference type="NCBI Taxonomy" id="2161677"/>
    <lineage>
        <taxon>Bacteria</taxon>
        <taxon>Pseudomonadati</taxon>
        <taxon>Pseudomonadota</taxon>
        <taxon>Alphaproteobacteria</taxon>
        <taxon>Kordiimonadales</taxon>
        <taxon>Kordiimonadaceae</taxon>
        <taxon>Kordiimonas</taxon>
    </lineage>
</organism>
<keyword evidence="1" id="KW-0472">Membrane</keyword>
<comment type="caution">
    <text evidence="2">The sequence shown here is derived from an EMBL/GenBank/DDBJ whole genome shotgun (WGS) entry which is preliminary data.</text>
</comment>
<dbReference type="Proteomes" id="UP001595444">
    <property type="component" value="Unassembled WGS sequence"/>
</dbReference>
<keyword evidence="3" id="KW-1185">Reference proteome</keyword>
<evidence type="ECO:0000313" key="2">
    <source>
        <dbReference type="EMBL" id="MFC3053465.1"/>
    </source>
</evidence>
<dbReference type="RefSeq" id="WP_194215584.1">
    <property type="nucleotide sequence ID" value="NZ_CP061205.1"/>
</dbReference>
<dbReference type="EMBL" id="JBHRSL010000027">
    <property type="protein sequence ID" value="MFC3053465.1"/>
    <property type="molecule type" value="Genomic_DNA"/>
</dbReference>
<keyword evidence="1" id="KW-0812">Transmembrane</keyword>
<accession>A0ABV7D965</accession>
<evidence type="ECO:0000313" key="3">
    <source>
        <dbReference type="Proteomes" id="UP001595444"/>
    </source>
</evidence>
<keyword evidence="1" id="KW-1133">Transmembrane helix</keyword>
<feature type="transmembrane region" description="Helical" evidence="1">
    <location>
        <begin position="68"/>
        <end position="87"/>
    </location>
</feature>
<feature type="transmembrane region" description="Helical" evidence="1">
    <location>
        <begin position="93"/>
        <end position="114"/>
    </location>
</feature>
<reference evidence="3" key="1">
    <citation type="journal article" date="2019" name="Int. J. Syst. Evol. Microbiol.">
        <title>The Global Catalogue of Microorganisms (GCM) 10K type strain sequencing project: providing services to taxonomists for standard genome sequencing and annotation.</title>
        <authorList>
            <consortium name="The Broad Institute Genomics Platform"/>
            <consortium name="The Broad Institute Genome Sequencing Center for Infectious Disease"/>
            <person name="Wu L."/>
            <person name="Ma J."/>
        </authorList>
    </citation>
    <scope>NUCLEOTIDE SEQUENCE [LARGE SCALE GENOMIC DNA]</scope>
    <source>
        <strain evidence="3">KCTC 62164</strain>
    </source>
</reference>
<dbReference type="Pfam" id="PF06170">
    <property type="entry name" value="DUF983"/>
    <property type="match status" value="1"/>
</dbReference>
<name>A0ABV7D965_9PROT</name>